<comment type="caution">
    <text evidence="6">The sequence shown here is derived from an EMBL/GenBank/DDBJ whole genome shotgun (WGS) entry which is preliminary data.</text>
</comment>
<dbReference type="SUPFAM" id="SSF52540">
    <property type="entry name" value="P-loop containing nucleoside triphosphate hydrolases"/>
    <property type="match status" value="1"/>
</dbReference>
<dbReference type="InterPro" id="IPR027417">
    <property type="entry name" value="P-loop_NTPase"/>
</dbReference>
<evidence type="ECO:0000256" key="1">
    <source>
        <dbReference type="ARBA" id="ARBA00005417"/>
    </source>
</evidence>
<dbReference type="GO" id="GO:0016887">
    <property type="term" value="F:ATP hydrolysis activity"/>
    <property type="evidence" value="ECO:0007669"/>
    <property type="project" value="InterPro"/>
</dbReference>
<keyword evidence="4 6" id="KW-0067">ATP-binding</keyword>
<evidence type="ECO:0000256" key="2">
    <source>
        <dbReference type="ARBA" id="ARBA00022448"/>
    </source>
</evidence>
<dbReference type="GO" id="GO:0005524">
    <property type="term" value="F:ATP binding"/>
    <property type="evidence" value="ECO:0007669"/>
    <property type="project" value="UniProtKB-KW"/>
</dbReference>
<keyword evidence="3" id="KW-0547">Nucleotide-binding</keyword>
<dbReference type="Gene3D" id="3.40.50.300">
    <property type="entry name" value="P-loop containing nucleotide triphosphate hydrolases"/>
    <property type="match status" value="1"/>
</dbReference>
<accession>A0A4V0WP33</accession>
<evidence type="ECO:0000256" key="4">
    <source>
        <dbReference type="ARBA" id="ARBA00022840"/>
    </source>
</evidence>
<dbReference type="PANTHER" id="PTHR43335:SF4">
    <property type="entry name" value="ABC TRANSPORTER, ATP-BINDING PROTEIN"/>
    <property type="match status" value="1"/>
</dbReference>
<dbReference type="SMART" id="SM00382">
    <property type="entry name" value="AAA"/>
    <property type="match status" value="1"/>
</dbReference>
<evidence type="ECO:0000259" key="5">
    <source>
        <dbReference type="PROSITE" id="PS50893"/>
    </source>
</evidence>
<dbReference type="InterPro" id="IPR003439">
    <property type="entry name" value="ABC_transporter-like_ATP-bd"/>
</dbReference>
<feature type="domain" description="ABC transporter" evidence="5">
    <location>
        <begin position="4"/>
        <end position="232"/>
    </location>
</feature>
<dbReference type="OrthoDB" id="9804819at2"/>
<dbReference type="EMBL" id="BJCC01000002">
    <property type="protein sequence ID" value="GCF92459.1"/>
    <property type="molecule type" value="Genomic_DNA"/>
</dbReference>
<dbReference type="PROSITE" id="PS50893">
    <property type="entry name" value="ABC_TRANSPORTER_2"/>
    <property type="match status" value="1"/>
</dbReference>
<evidence type="ECO:0000313" key="7">
    <source>
        <dbReference type="Proteomes" id="UP000290567"/>
    </source>
</evidence>
<gene>
    <name evidence="6" type="ORF">NRIC_03500</name>
</gene>
<organism evidence="6 7">
    <name type="scientific">Enterococcus florum</name>
    <dbReference type="NCBI Taxonomy" id="2480627"/>
    <lineage>
        <taxon>Bacteria</taxon>
        <taxon>Bacillati</taxon>
        <taxon>Bacillota</taxon>
        <taxon>Bacilli</taxon>
        <taxon>Lactobacillales</taxon>
        <taxon>Enterococcaceae</taxon>
        <taxon>Enterococcus</taxon>
    </lineage>
</organism>
<comment type="similarity">
    <text evidence="1">Belongs to the ABC transporter superfamily.</text>
</comment>
<keyword evidence="2" id="KW-0813">Transport</keyword>
<proteinExistence type="inferred from homology"/>
<evidence type="ECO:0000256" key="3">
    <source>
        <dbReference type="ARBA" id="ARBA00022741"/>
    </source>
</evidence>
<dbReference type="RefSeq" id="WP_146620969.1">
    <property type="nucleotide sequence ID" value="NZ_BJCC01000002.1"/>
</dbReference>
<reference evidence="7" key="1">
    <citation type="submission" date="2019-02" db="EMBL/GenBank/DDBJ databases">
        <title>Draft genome sequence of Enterococcus sp. Gos25-1.</title>
        <authorList>
            <person name="Tanaka N."/>
            <person name="Shiwa Y."/>
            <person name="Fujita N."/>
        </authorList>
    </citation>
    <scope>NUCLEOTIDE SEQUENCE [LARGE SCALE GENOMIC DNA]</scope>
    <source>
        <strain evidence="7">Gos25-1</strain>
    </source>
</reference>
<dbReference type="Proteomes" id="UP000290567">
    <property type="component" value="Unassembled WGS sequence"/>
</dbReference>
<dbReference type="Pfam" id="PF00005">
    <property type="entry name" value="ABC_tran"/>
    <property type="match status" value="1"/>
</dbReference>
<dbReference type="CDD" id="cd03230">
    <property type="entry name" value="ABC_DR_subfamily_A"/>
    <property type="match status" value="1"/>
</dbReference>
<sequence>MTILEIQGLTKTFGKKKVLDQLNLTVPMGSLFGFIGENGVGKTTTMKVILGLEEADAGTVKIKGQSVRFGNTPTNRYIGYLPDVPAFYPYLTASEYLILCGELTGIKKKVLREKVAEKLSLVGLENQKGKIKGFSRGMKQRLGIAQALLNDPELLICDEPTSALDPSGRNEFLTLLASLKGQVTMLFSTHILSDVERVCDYVGILDEGRLKACASFPELKEQYAQNKMELTFAQPVDQTMKHTLLTLPELTGIQQENPQTLTLTYHDTYDAAVEQVFELLTKQKSMPVSLKKIDPNLETIFLEVVK</sequence>
<dbReference type="PANTHER" id="PTHR43335">
    <property type="entry name" value="ABC TRANSPORTER, ATP-BINDING PROTEIN"/>
    <property type="match status" value="1"/>
</dbReference>
<dbReference type="AlphaFoldDB" id="A0A4V0WP33"/>
<keyword evidence="7" id="KW-1185">Reference proteome</keyword>
<evidence type="ECO:0000313" key="6">
    <source>
        <dbReference type="EMBL" id="GCF92459.1"/>
    </source>
</evidence>
<protein>
    <submittedName>
        <fullName evidence="6">ABC transporter ATP-binding protein</fullName>
    </submittedName>
</protein>
<name>A0A4V0WP33_9ENTE</name>
<dbReference type="InterPro" id="IPR003593">
    <property type="entry name" value="AAA+_ATPase"/>
</dbReference>